<feature type="domain" description="DJ-1/PfpI" evidence="4">
    <location>
        <begin position="25"/>
        <end position="215"/>
    </location>
</feature>
<dbReference type="GO" id="GO:0019172">
    <property type="term" value="F:glyoxalase III activity"/>
    <property type="evidence" value="ECO:0007669"/>
    <property type="project" value="TreeGrafter"/>
</dbReference>
<dbReference type="CDD" id="cd03141">
    <property type="entry name" value="GATase1_Hsp31_like"/>
    <property type="match status" value="1"/>
</dbReference>
<sequence length="244" mass="26826">MNILMITTSASRMPPDHPTGLWLEEFAVPYEHFIEEEATVTVASPRGGAIPLDPKTEPNDRQRIKWFRALQALNDTIPLDDVDDEAFDGVFIAGGHGPLVDLVDNPMLQRLLANFHADGKLIGAVCHGPAALLNVRGADGHYLIRDTRLTGFSNLEERLTGMHGKVPFLLEDEIKRRGAKYDAALIPMTSHVIRDGGLITGQNPASSHKVAETFLDDLRSNLQLFEQLGLSFDAPRSAAQAMRN</sequence>
<dbReference type="GO" id="GO:0008233">
    <property type="term" value="F:peptidase activity"/>
    <property type="evidence" value="ECO:0007669"/>
    <property type="project" value="UniProtKB-KW"/>
</dbReference>
<proteinExistence type="inferred from homology"/>
<dbReference type="EMBL" id="SOBT01000009">
    <property type="protein sequence ID" value="TDU28497.1"/>
    <property type="molecule type" value="Genomic_DNA"/>
</dbReference>
<dbReference type="GO" id="GO:0006508">
    <property type="term" value="P:proteolysis"/>
    <property type="evidence" value="ECO:0007669"/>
    <property type="project" value="UniProtKB-KW"/>
</dbReference>
<dbReference type="Gene3D" id="3.40.50.880">
    <property type="match status" value="1"/>
</dbReference>
<evidence type="ECO:0000259" key="4">
    <source>
        <dbReference type="Pfam" id="PF01965"/>
    </source>
</evidence>
<comment type="caution">
    <text evidence="5">The sequence shown here is derived from an EMBL/GenBank/DDBJ whole genome shotgun (WGS) entry which is preliminary data.</text>
</comment>
<dbReference type="OrthoDB" id="9792284at2"/>
<evidence type="ECO:0000256" key="1">
    <source>
        <dbReference type="ARBA" id="ARBA00023016"/>
    </source>
</evidence>
<dbReference type="PANTHER" id="PTHR48094">
    <property type="entry name" value="PROTEIN/NUCLEIC ACID DEGLYCASE DJ-1-RELATED"/>
    <property type="match status" value="1"/>
</dbReference>
<reference evidence="5 6" key="1">
    <citation type="submission" date="2019-03" db="EMBL/GenBank/DDBJ databases">
        <title>Genomic Encyclopedia of Type Strains, Phase IV (KMG-IV): sequencing the most valuable type-strain genomes for metagenomic binning, comparative biology and taxonomic classification.</title>
        <authorList>
            <person name="Goeker M."/>
        </authorList>
    </citation>
    <scope>NUCLEOTIDE SEQUENCE [LARGE SCALE GENOMIC DNA]</scope>
    <source>
        <strain evidence="5 6">DSM 26377</strain>
    </source>
</reference>
<keyword evidence="5" id="KW-0378">Hydrolase</keyword>
<keyword evidence="5" id="KW-0645">Protease</keyword>
<gene>
    <name evidence="5" type="ORF">DFR24_2869</name>
</gene>
<evidence type="ECO:0000256" key="3">
    <source>
        <dbReference type="ARBA" id="ARBA00038493"/>
    </source>
</evidence>
<evidence type="ECO:0000313" key="5">
    <source>
        <dbReference type="EMBL" id="TDU28497.1"/>
    </source>
</evidence>
<dbReference type="SUPFAM" id="SSF52317">
    <property type="entry name" value="Class I glutamine amidotransferase-like"/>
    <property type="match status" value="1"/>
</dbReference>
<keyword evidence="1" id="KW-0346">Stress response</keyword>
<dbReference type="InterPro" id="IPR050325">
    <property type="entry name" value="Prot/Nucl_acid_deglycase"/>
</dbReference>
<dbReference type="RefSeq" id="WP_133882041.1">
    <property type="nucleotide sequence ID" value="NZ_MWIN01000037.1"/>
</dbReference>
<keyword evidence="2" id="KW-0456">Lyase</keyword>
<evidence type="ECO:0000313" key="6">
    <source>
        <dbReference type="Proteomes" id="UP000295341"/>
    </source>
</evidence>
<organism evidence="5 6">
    <name type="scientific">Panacagrimonas perspica</name>
    <dbReference type="NCBI Taxonomy" id="381431"/>
    <lineage>
        <taxon>Bacteria</taxon>
        <taxon>Pseudomonadati</taxon>
        <taxon>Pseudomonadota</taxon>
        <taxon>Gammaproteobacteria</taxon>
        <taxon>Nevskiales</taxon>
        <taxon>Nevskiaceae</taxon>
        <taxon>Panacagrimonas</taxon>
    </lineage>
</organism>
<dbReference type="InterPro" id="IPR002818">
    <property type="entry name" value="DJ-1/PfpI"/>
</dbReference>
<dbReference type="InterPro" id="IPR029062">
    <property type="entry name" value="Class_I_gatase-like"/>
</dbReference>
<evidence type="ECO:0000256" key="2">
    <source>
        <dbReference type="ARBA" id="ARBA00023239"/>
    </source>
</evidence>
<name>A0A4S3JZ65_9GAMM</name>
<comment type="similarity">
    <text evidence="3">Belongs to the peptidase C56 family. HSP31-like subfamily.</text>
</comment>
<keyword evidence="6" id="KW-1185">Reference proteome</keyword>
<dbReference type="AlphaFoldDB" id="A0A4S3JZ65"/>
<dbReference type="PANTHER" id="PTHR48094:SF11">
    <property type="entry name" value="GLUTATHIONE-INDEPENDENT GLYOXALASE HSP31-RELATED"/>
    <property type="match status" value="1"/>
</dbReference>
<dbReference type="GO" id="GO:0019243">
    <property type="term" value="P:methylglyoxal catabolic process to D-lactate via S-lactoyl-glutathione"/>
    <property type="evidence" value="ECO:0007669"/>
    <property type="project" value="TreeGrafter"/>
</dbReference>
<dbReference type="Proteomes" id="UP000295341">
    <property type="component" value="Unassembled WGS sequence"/>
</dbReference>
<accession>A0A4S3JZ65</accession>
<dbReference type="Pfam" id="PF01965">
    <property type="entry name" value="DJ-1_PfpI"/>
    <property type="match status" value="1"/>
</dbReference>
<protein>
    <submittedName>
        <fullName evidence="5">Putative intracellular protease/amidase</fullName>
    </submittedName>
</protein>
<dbReference type="GO" id="GO:0005737">
    <property type="term" value="C:cytoplasm"/>
    <property type="evidence" value="ECO:0007669"/>
    <property type="project" value="TreeGrafter"/>
</dbReference>